<accession>A0A830HV62</accession>
<reference evidence="2" key="1">
    <citation type="submission" date="2020-10" db="EMBL/GenBank/DDBJ databases">
        <title>Unveiling of a novel bifunctional photoreceptor, Dualchrome1, isolated from a cosmopolitan green alga.</title>
        <authorList>
            <person name="Suzuki S."/>
            <person name="Kawachi M."/>
        </authorList>
    </citation>
    <scope>NUCLEOTIDE SEQUENCE</scope>
    <source>
        <strain evidence="2">NIES 2893</strain>
    </source>
</reference>
<protein>
    <recommendedName>
        <fullName evidence="4">BTB domain-containing protein</fullName>
    </recommendedName>
</protein>
<evidence type="ECO:0000313" key="2">
    <source>
        <dbReference type="EMBL" id="GHP08817.1"/>
    </source>
</evidence>
<name>A0A830HV62_9CHLO</name>
<keyword evidence="3" id="KW-1185">Reference proteome</keyword>
<evidence type="ECO:0000313" key="3">
    <source>
        <dbReference type="Proteomes" id="UP000660262"/>
    </source>
</evidence>
<evidence type="ECO:0008006" key="4">
    <source>
        <dbReference type="Google" id="ProtNLM"/>
    </source>
</evidence>
<dbReference type="EMBL" id="BNJQ01000022">
    <property type="protein sequence ID" value="GHP08817.1"/>
    <property type="molecule type" value="Genomic_DNA"/>
</dbReference>
<evidence type="ECO:0000256" key="1">
    <source>
        <dbReference type="SAM" id="MobiDB-lite"/>
    </source>
</evidence>
<feature type="compositionally biased region" description="Low complexity" evidence="1">
    <location>
        <begin position="17"/>
        <end position="38"/>
    </location>
</feature>
<dbReference type="AlphaFoldDB" id="A0A830HV62"/>
<organism evidence="2 3">
    <name type="scientific">Pycnococcus provasolii</name>
    <dbReference type="NCBI Taxonomy" id="41880"/>
    <lineage>
        <taxon>Eukaryota</taxon>
        <taxon>Viridiplantae</taxon>
        <taxon>Chlorophyta</taxon>
        <taxon>Pseudoscourfieldiophyceae</taxon>
        <taxon>Pseudoscourfieldiales</taxon>
        <taxon>Pycnococcaceae</taxon>
        <taxon>Pycnococcus</taxon>
    </lineage>
</organism>
<feature type="region of interest" description="Disordered" evidence="1">
    <location>
        <begin position="12"/>
        <end position="38"/>
    </location>
</feature>
<dbReference type="Proteomes" id="UP000660262">
    <property type="component" value="Unassembled WGS sequence"/>
</dbReference>
<sequence length="323" mass="36403">MDSEDARREIFTSISPNFTSTNMATTTTTGSDDNNNNNKYDEKTKMAFDYLTKPDPSANLIVTLSHGECDAKQPVNIYLDARYVSMYSSVLHDAILLNQCDGGITTTRANMSNESGEEDQCNDTSSDWSNIYHSANSTTKVALPLATPTTRVTLPLDDIFSSAKMSTQEEDSWEDAFDAVLRTFQFMYDPKSRDVSIDELESLLIMARYLNYKDLTTVCEVSIQKAMDEILQQGTLFLLPDDQVNNLASLIVLADDFDLKHAWEDTLLSRINKYSTYSPPDTSRSPKRHHSYSSRLLKKLMKNEHFEKHLSSHAKVQLLAAAL</sequence>
<gene>
    <name evidence="2" type="ORF">PPROV_000755400</name>
</gene>
<proteinExistence type="predicted"/>
<comment type="caution">
    <text evidence="2">The sequence shown here is derived from an EMBL/GenBank/DDBJ whole genome shotgun (WGS) entry which is preliminary data.</text>
</comment>